<keyword evidence="4" id="KW-1133">Transmembrane helix</keyword>
<sequence length="261" mass="27726">MSTTVTTPSWYDVLDVAPEASEAEIRTAWKSAIADLDPSDRRFRVLNQAAEVLLDRKARRAYDAELAVAEPETDADADAETDEETPASTPAATTRRTGWVPAGWLLVAVAVVAALVVGACAAIYAGGTSEATVADATRQAQAAAERAIVPVLSYDATDMAGSQQAADAYLTADYRKEYDKLFTVLEENAGRTGTVVTAQVVASAVVRSGDDRVSVLLFVNRPTTNKQVKNPVVYKDQVTVTMQKVGDSWLVDNLVTSPAAG</sequence>
<feature type="transmembrane region" description="Helical" evidence="4">
    <location>
        <begin position="104"/>
        <end position="125"/>
    </location>
</feature>
<dbReference type="Proteomes" id="UP000640489">
    <property type="component" value="Unassembled WGS sequence"/>
</dbReference>
<keyword evidence="4" id="KW-0812">Transmembrane</keyword>
<dbReference type="PANTHER" id="PTHR37042:SF4">
    <property type="entry name" value="OUTER MEMBRANE PROTEIN RV1973"/>
    <property type="match status" value="1"/>
</dbReference>
<dbReference type="RefSeq" id="WP_194706816.1">
    <property type="nucleotide sequence ID" value="NZ_JADKPN010000005.1"/>
</dbReference>
<feature type="compositionally biased region" description="Acidic residues" evidence="3">
    <location>
        <begin position="71"/>
        <end position="85"/>
    </location>
</feature>
<dbReference type="CDD" id="cd06257">
    <property type="entry name" value="DnaJ"/>
    <property type="match status" value="1"/>
</dbReference>
<dbReference type="AlphaFoldDB" id="A0A930VBZ4"/>
<comment type="subcellular location">
    <subcellularLocation>
        <location evidence="1">Membrane</location>
    </subcellularLocation>
</comment>
<comment type="caution">
    <text evidence="6">The sequence shown here is derived from an EMBL/GenBank/DDBJ whole genome shotgun (WGS) entry which is preliminary data.</text>
</comment>
<keyword evidence="2 4" id="KW-0472">Membrane</keyword>
<reference evidence="6" key="1">
    <citation type="submission" date="2020-11" db="EMBL/GenBank/DDBJ databases">
        <title>Nocardioides sp. nov., isolated from Soil of Cynanchum wilfordii Hemsley rhizosphere.</title>
        <authorList>
            <person name="Lee J.-S."/>
            <person name="Suh M.K."/>
            <person name="Kim J.-S."/>
        </authorList>
    </citation>
    <scope>NUCLEOTIDE SEQUENCE</scope>
    <source>
        <strain evidence="6">KCTC 19275</strain>
    </source>
</reference>
<evidence type="ECO:0000259" key="5">
    <source>
        <dbReference type="PROSITE" id="PS50076"/>
    </source>
</evidence>
<organism evidence="6 7">
    <name type="scientific">Nocardioides islandensis</name>
    <dbReference type="NCBI Taxonomy" id="433663"/>
    <lineage>
        <taxon>Bacteria</taxon>
        <taxon>Bacillati</taxon>
        <taxon>Actinomycetota</taxon>
        <taxon>Actinomycetes</taxon>
        <taxon>Propionibacteriales</taxon>
        <taxon>Nocardioidaceae</taxon>
        <taxon>Nocardioides</taxon>
    </lineage>
</organism>
<protein>
    <submittedName>
        <fullName evidence="6">DnaJ domain-containing protein</fullName>
    </submittedName>
</protein>
<evidence type="ECO:0000256" key="3">
    <source>
        <dbReference type="SAM" id="MobiDB-lite"/>
    </source>
</evidence>
<dbReference type="Pfam" id="PF00226">
    <property type="entry name" value="DnaJ"/>
    <property type="match status" value="1"/>
</dbReference>
<keyword evidence="7" id="KW-1185">Reference proteome</keyword>
<name>A0A930VBZ4_9ACTN</name>
<dbReference type="EMBL" id="JADKPN010000005">
    <property type="protein sequence ID" value="MBF4763638.1"/>
    <property type="molecule type" value="Genomic_DNA"/>
</dbReference>
<evidence type="ECO:0000313" key="7">
    <source>
        <dbReference type="Proteomes" id="UP000640489"/>
    </source>
</evidence>
<feature type="domain" description="J" evidence="5">
    <location>
        <begin position="9"/>
        <end position="66"/>
    </location>
</feature>
<evidence type="ECO:0000256" key="4">
    <source>
        <dbReference type="SAM" id="Phobius"/>
    </source>
</evidence>
<dbReference type="PANTHER" id="PTHR37042">
    <property type="entry name" value="OUTER MEMBRANE PROTEIN RV1973"/>
    <property type="match status" value="1"/>
</dbReference>
<evidence type="ECO:0000256" key="1">
    <source>
        <dbReference type="ARBA" id="ARBA00004370"/>
    </source>
</evidence>
<feature type="region of interest" description="Disordered" evidence="3">
    <location>
        <begin position="67"/>
        <end position="94"/>
    </location>
</feature>
<proteinExistence type="predicted"/>
<dbReference type="InterPro" id="IPR001623">
    <property type="entry name" value="DnaJ_domain"/>
</dbReference>
<evidence type="ECO:0000256" key="2">
    <source>
        <dbReference type="ARBA" id="ARBA00023136"/>
    </source>
</evidence>
<accession>A0A930VBZ4</accession>
<dbReference type="SUPFAM" id="SSF46565">
    <property type="entry name" value="Chaperone J-domain"/>
    <property type="match status" value="1"/>
</dbReference>
<dbReference type="GO" id="GO:0016020">
    <property type="term" value="C:membrane"/>
    <property type="evidence" value="ECO:0007669"/>
    <property type="project" value="UniProtKB-SubCell"/>
</dbReference>
<dbReference type="InterPro" id="IPR036869">
    <property type="entry name" value="J_dom_sf"/>
</dbReference>
<evidence type="ECO:0000313" key="6">
    <source>
        <dbReference type="EMBL" id="MBF4763638.1"/>
    </source>
</evidence>
<gene>
    <name evidence="6" type="ORF">ISU07_10910</name>
</gene>
<dbReference type="Gene3D" id="1.10.287.110">
    <property type="entry name" value="DnaJ domain"/>
    <property type="match status" value="1"/>
</dbReference>
<dbReference type="PROSITE" id="PS50076">
    <property type="entry name" value="DNAJ_2"/>
    <property type="match status" value="1"/>
</dbReference>